<evidence type="ECO:0000256" key="5">
    <source>
        <dbReference type="ARBA" id="ARBA00023136"/>
    </source>
</evidence>
<evidence type="ECO:0000256" key="3">
    <source>
        <dbReference type="ARBA" id="ARBA00022692"/>
    </source>
</evidence>
<comment type="subcellular location">
    <subcellularLocation>
        <location evidence="1">Cell membrane</location>
        <topology evidence="1">Multi-pass membrane protein</topology>
    </subcellularLocation>
</comment>
<dbReference type="InterPro" id="IPR050833">
    <property type="entry name" value="Poly_Biosynth_Transport"/>
</dbReference>
<proteinExistence type="predicted"/>
<evidence type="ECO:0000256" key="1">
    <source>
        <dbReference type="ARBA" id="ARBA00004651"/>
    </source>
</evidence>
<keyword evidence="3 6" id="KW-0812">Transmembrane</keyword>
<feature type="transmembrane region" description="Helical" evidence="6">
    <location>
        <begin position="7"/>
        <end position="25"/>
    </location>
</feature>
<feature type="transmembrane region" description="Helical" evidence="6">
    <location>
        <begin position="37"/>
        <end position="57"/>
    </location>
</feature>
<sequence length="412" mass="45431">MSLIKNSIYNIAGFAIPTIIAIPALGVLARQLGLENFGLFTLAFAVVGYASIFDGGLTRAVIREIAIFRDDLEKQKQIFSTASIVVLILGLIASCILYFGATSLIELLKVSDGNLIDAKVAFQLLAFIMPIYLLNQIWLAYLEGLEKFGNINIQRTISSSVLALLPLIFCLIDATLVNAIWGLVIGRIFSLLLTFFVCKKIIINSGLGFYKPVFKRLVAFGGWLTLSNIISPIMVYFDRFVISNIMGASKIAFYTAPAEGVARLGNIPFALARALFPKLSNSQDPVEKKRLEQQSYFLVSLVCLPIVILGILLSDFIMAIWMGAEYAGTSANVFKILLIGFLFNALAQIPYALLQSQGKAKTTALVHLSEVLPYLLLLFFLTFHYGVIGTAIAWSVRTFIDLIILFILSRKR</sequence>
<keyword evidence="8" id="KW-1185">Reference proteome</keyword>
<feature type="transmembrane region" description="Helical" evidence="6">
    <location>
        <begin position="296"/>
        <end position="321"/>
    </location>
</feature>
<feature type="transmembrane region" description="Helical" evidence="6">
    <location>
        <begin position="333"/>
        <end position="353"/>
    </location>
</feature>
<reference evidence="7 8" key="1">
    <citation type="submission" date="2013-02" db="EMBL/GenBank/DDBJ databases">
        <title>The Genome Sequence of Acinetobacter sp. NIPH 809.</title>
        <authorList>
            <consortium name="The Broad Institute Genome Sequencing Platform"/>
            <consortium name="The Broad Institute Genome Sequencing Center for Infectious Disease"/>
            <person name="Cerqueira G."/>
            <person name="Feldgarden M."/>
            <person name="Courvalin P."/>
            <person name="Perichon B."/>
            <person name="Grillot-Courvalin C."/>
            <person name="Clermont D."/>
            <person name="Rocha E."/>
            <person name="Yoon E.-J."/>
            <person name="Nemec A."/>
            <person name="Walker B."/>
            <person name="Young S.K."/>
            <person name="Zeng Q."/>
            <person name="Gargeya S."/>
            <person name="Fitzgerald M."/>
            <person name="Haas B."/>
            <person name="Abouelleil A."/>
            <person name="Alvarado L."/>
            <person name="Arachchi H.M."/>
            <person name="Berlin A.M."/>
            <person name="Chapman S.B."/>
            <person name="Dewar J."/>
            <person name="Goldberg J."/>
            <person name="Griggs A."/>
            <person name="Gujja S."/>
            <person name="Hansen M."/>
            <person name="Howarth C."/>
            <person name="Imamovic A."/>
            <person name="Larimer J."/>
            <person name="McCowan C."/>
            <person name="Murphy C."/>
            <person name="Neiman D."/>
            <person name="Pearson M."/>
            <person name="Priest M."/>
            <person name="Roberts A."/>
            <person name="Saif S."/>
            <person name="Shea T."/>
            <person name="Sisk P."/>
            <person name="Sykes S."/>
            <person name="Wortman J."/>
            <person name="Nusbaum C."/>
            <person name="Birren B."/>
        </authorList>
    </citation>
    <scope>NUCLEOTIDE SEQUENCE [LARGE SCALE GENOMIC DNA]</scope>
    <source>
        <strain evidence="7 8">NIPH 809</strain>
    </source>
</reference>
<feature type="transmembrane region" description="Helical" evidence="6">
    <location>
        <begin position="161"/>
        <end position="182"/>
    </location>
</feature>
<evidence type="ECO:0008006" key="9">
    <source>
        <dbReference type="Google" id="ProtNLM"/>
    </source>
</evidence>
<evidence type="ECO:0000313" key="7">
    <source>
        <dbReference type="EMBL" id="ENU22077.1"/>
    </source>
</evidence>
<dbReference type="Proteomes" id="UP000013034">
    <property type="component" value="Unassembled WGS sequence"/>
</dbReference>
<evidence type="ECO:0000256" key="4">
    <source>
        <dbReference type="ARBA" id="ARBA00022989"/>
    </source>
</evidence>
<feature type="transmembrane region" description="Helical" evidence="6">
    <location>
        <begin position="78"/>
        <end position="100"/>
    </location>
</feature>
<keyword evidence="2" id="KW-1003">Cell membrane</keyword>
<evidence type="ECO:0000313" key="8">
    <source>
        <dbReference type="Proteomes" id="UP000013034"/>
    </source>
</evidence>
<comment type="caution">
    <text evidence="7">The sequence shown here is derived from an EMBL/GenBank/DDBJ whole genome shotgun (WGS) entry which is preliminary data.</text>
</comment>
<keyword evidence="4 6" id="KW-1133">Transmembrane helix</keyword>
<name>A0ABN0JA80_9GAMM</name>
<gene>
    <name evidence="7" type="ORF">F993_03352</name>
</gene>
<dbReference type="InterPro" id="IPR002797">
    <property type="entry name" value="Polysacc_synth"/>
</dbReference>
<dbReference type="PANTHER" id="PTHR30250">
    <property type="entry name" value="PST FAMILY PREDICTED COLANIC ACID TRANSPORTER"/>
    <property type="match status" value="1"/>
</dbReference>
<evidence type="ECO:0000256" key="6">
    <source>
        <dbReference type="SAM" id="Phobius"/>
    </source>
</evidence>
<protein>
    <recommendedName>
        <fullName evidence="9">Flippase</fullName>
    </recommendedName>
</protein>
<feature type="transmembrane region" description="Helical" evidence="6">
    <location>
        <begin position="120"/>
        <end position="141"/>
    </location>
</feature>
<accession>A0ABN0JA80</accession>
<dbReference type="EMBL" id="APOI01000029">
    <property type="protein sequence ID" value="ENU22077.1"/>
    <property type="molecule type" value="Genomic_DNA"/>
</dbReference>
<feature type="transmembrane region" description="Helical" evidence="6">
    <location>
        <begin position="217"/>
        <end position="237"/>
    </location>
</feature>
<dbReference type="CDD" id="cd13128">
    <property type="entry name" value="MATE_Wzx_like"/>
    <property type="match status" value="1"/>
</dbReference>
<feature type="transmembrane region" description="Helical" evidence="6">
    <location>
        <begin position="188"/>
        <end position="210"/>
    </location>
</feature>
<dbReference type="RefSeq" id="WP_004656721.1">
    <property type="nucleotide sequence ID" value="NZ_KB849179.1"/>
</dbReference>
<dbReference type="PANTHER" id="PTHR30250:SF11">
    <property type="entry name" value="O-ANTIGEN TRANSPORTER-RELATED"/>
    <property type="match status" value="1"/>
</dbReference>
<feature type="transmembrane region" description="Helical" evidence="6">
    <location>
        <begin position="365"/>
        <end position="385"/>
    </location>
</feature>
<organism evidence="7 8">
    <name type="scientific">Acinetobacter proteolyticus</name>
    <dbReference type="NCBI Taxonomy" id="1776741"/>
    <lineage>
        <taxon>Bacteria</taxon>
        <taxon>Pseudomonadati</taxon>
        <taxon>Pseudomonadota</taxon>
        <taxon>Gammaproteobacteria</taxon>
        <taxon>Moraxellales</taxon>
        <taxon>Moraxellaceae</taxon>
        <taxon>Acinetobacter</taxon>
    </lineage>
</organism>
<keyword evidence="5 6" id="KW-0472">Membrane</keyword>
<evidence type="ECO:0000256" key="2">
    <source>
        <dbReference type="ARBA" id="ARBA00022475"/>
    </source>
</evidence>
<dbReference type="Pfam" id="PF01943">
    <property type="entry name" value="Polysacc_synt"/>
    <property type="match status" value="1"/>
</dbReference>